<proteinExistence type="predicted"/>
<evidence type="ECO:0000313" key="3">
    <source>
        <dbReference type="Proteomes" id="UP000236544"/>
    </source>
</evidence>
<organism evidence="2 3">
    <name type="scientific">Lachancea quebecensis</name>
    <dbReference type="NCBI Taxonomy" id="1654605"/>
    <lineage>
        <taxon>Eukaryota</taxon>
        <taxon>Fungi</taxon>
        <taxon>Dikarya</taxon>
        <taxon>Ascomycota</taxon>
        <taxon>Saccharomycotina</taxon>
        <taxon>Saccharomycetes</taxon>
        <taxon>Saccharomycetales</taxon>
        <taxon>Saccharomycetaceae</taxon>
        <taxon>Lachancea</taxon>
    </lineage>
</organism>
<dbReference type="OrthoDB" id="4036194at2759"/>
<dbReference type="EMBL" id="LN890530">
    <property type="protein sequence ID" value="CUS22777.1"/>
    <property type="molecule type" value="Genomic_DNA"/>
</dbReference>
<keyword evidence="3" id="KW-1185">Reference proteome</keyword>
<reference evidence="3" key="1">
    <citation type="submission" date="2015-10" db="EMBL/GenBank/DDBJ databases">
        <authorList>
            <person name="Devillers H."/>
        </authorList>
    </citation>
    <scope>NUCLEOTIDE SEQUENCE [LARGE SCALE GENOMIC DNA]</scope>
</reference>
<accession>A0A0P1KZC3</accession>
<gene>
    <name evidence="2" type="ORF">LAQU0_S06e05776g</name>
</gene>
<feature type="region of interest" description="Disordered" evidence="1">
    <location>
        <begin position="326"/>
        <end position="363"/>
    </location>
</feature>
<feature type="region of interest" description="Disordered" evidence="1">
    <location>
        <begin position="383"/>
        <end position="403"/>
    </location>
</feature>
<dbReference type="AlphaFoldDB" id="A0A0P1KZC3"/>
<protein>
    <submittedName>
        <fullName evidence="2">LAQU0S06e05776g1_1</fullName>
    </submittedName>
</protein>
<dbReference type="Proteomes" id="UP000236544">
    <property type="component" value="Unassembled WGS sequence"/>
</dbReference>
<sequence length="612" mass="62131">MVKICQLASVASAVAGARAAAFSNSTTPVISDVSVTSVDTGSSEFQGVQHAAFIEISLKASQPGEAWITVPEDVFENFPDSPFEWEYGTVTSTGYNNNNFSIVFDKAPTDGEAKLGIFTKMDYGYTAAITEPTKDTFTFTSSSGEFKSSVEYSQYPTDQVYVHTENSGQTLEWDVYVPASLVNSTFTISVEKQAGYKFNPEFNNFYYNMLTTAFDQYGSDEILASTEQIDVSTEDKINVTFVGALPSTAVGLRLNFHATITESREFFTSVSDVQFSTFSESVTAYTYTKNYHGFVEAPILKINSASSAVTTGAVVQSSTTAAANGTAVSTGATTATGSASVTGSSSVTGSASGSSSGSASGSSSVSASGSANGTFVSTGATTGAGSASSSASGSTSRSTSGSVSSSVSVSAAASYGVNCTSGCVTGPASIATATAHSLSTTVITTCPTCEVKATTVAVSTATTTENGVVTAYTTYCPISAETGSHTVSKGTTLAPSVVITEVESGVFTVYTTYCPYSEATSSSGAHTVATSDASKAPVSSSAAEGVTTTTKAAYSSSNSAISATTVATVSSGSQVPQASASSSITVSTYEGAAVAVKGGFSAVILGFVAFLI</sequence>
<evidence type="ECO:0000256" key="1">
    <source>
        <dbReference type="SAM" id="MobiDB-lite"/>
    </source>
</evidence>
<evidence type="ECO:0000313" key="2">
    <source>
        <dbReference type="EMBL" id="CUS22777.1"/>
    </source>
</evidence>
<name>A0A0P1KZC3_9SACH</name>